<name>A0A1N6MQQ9_9GAMM</name>
<proteinExistence type="predicted"/>
<gene>
    <name evidence="1" type="ORF">Xinn_02292</name>
    <name evidence="2" type="ORF">XIS1_1080021</name>
</gene>
<reference evidence="2" key="2">
    <citation type="submission" date="2016-12" db="EMBL/GenBank/DDBJ databases">
        <authorList>
            <person name="Song W.-J."/>
            <person name="Kurnit D.M."/>
        </authorList>
    </citation>
    <scope>NUCLEOTIDE SEQUENCE [LARGE SCALE GENOMIC DNA]</scope>
    <source>
        <strain evidence="2">HGB1681</strain>
    </source>
</reference>
<dbReference type="EMBL" id="FTLG01000011">
    <property type="protein sequence ID" value="SIP71175.1"/>
    <property type="molecule type" value="Genomic_DNA"/>
</dbReference>
<reference evidence="3" key="1">
    <citation type="submission" date="2016-12" db="EMBL/GenBank/DDBJ databases">
        <authorList>
            <person name="Gaudriault S."/>
        </authorList>
    </citation>
    <scope>NUCLEOTIDE SEQUENCE [LARGE SCALE GENOMIC DNA]</scope>
    <source>
        <strain evidence="3">HGB1681 (deposited as PTA-6826 in the American Type Culture Collection)</strain>
    </source>
</reference>
<dbReference type="EMBL" id="NIBU01000024">
    <property type="protein sequence ID" value="PHM35604.1"/>
    <property type="molecule type" value="Genomic_DNA"/>
</dbReference>
<evidence type="ECO:0000313" key="2">
    <source>
        <dbReference type="EMBL" id="SIP71175.1"/>
    </source>
</evidence>
<dbReference type="OrthoDB" id="6448169at2"/>
<accession>A0A1N6MQQ9</accession>
<protein>
    <submittedName>
        <fullName evidence="2">Uncharacterized protein</fullName>
    </submittedName>
</protein>
<sequence length="516" mass="57176">MLDKIKNSLTPSINQSSDLIIGQYFFLTLTLLFDKTPSSSLQVTFTTTTKNIILLPGDLGFSPVPGQSGKYTCTLMLQVANATDKPIKDNDGINFTVALNPTLDGISPLEFTCKAKKINSDSLGLNFDSAFLNTPNIKKPSKDIKAKVFTTLMDSNGQALSNVPIFIDSVLLVNLKSCIIRDEPNGNVIPVEKYGTYEGLFINSQEDGSVVFYIYPQQSYSMVLELRTSIFNVFDLVSAASPLFIVDTEVPNPMDSLREPEILGGYPGPLRSPSGDSDFYVSVDNYAGSARGDYILFFVKKSQDTDMSYTGHFVTVENPNTELGQNIYSYHIPYDIFDIDISYDFSYIVVYGKGTDSKASRSQPVTYIGGATYYPQPGVNRNYDICKVYTSRMVELLPGSVIGYASIKKYLDNPNNNTGLFIKIDGAQNQQGKVPLGYNVTLYMYVNMSDTGIKKHWSQLMPTTVNSNNIATWSYNIPLEILRGLNGTIYFDYELSIGGTVFYGKVWEGLIDTIPE</sequence>
<reference evidence="1 4" key="3">
    <citation type="journal article" date="2017" name="Nat. Microbiol.">
        <title>Natural product diversity associated with the nematode symbionts Photorhabdus and Xenorhabdus.</title>
        <authorList>
            <person name="Tobias N.J."/>
            <person name="Wolff H."/>
            <person name="Djahanschiri B."/>
            <person name="Grundmann F."/>
            <person name="Kronenwerth M."/>
            <person name="Shi Y.M."/>
            <person name="Simonyi S."/>
            <person name="Grun P."/>
            <person name="Shapiro-Ilan D."/>
            <person name="Pidot S.J."/>
            <person name="Stinear T.P."/>
            <person name="Ebersberger I."/>
            <person name="Bode H.B."/>
        </authorList>
    </citation>
    <scope>NUCLEOTIDE SEQUENCE [LARGE SCALE GENOMIC DNA]</scope>
    <source>
        <strain evidence="1 4">DSM 16336</strain>
    </source>
</reference>
<keyword evidence="4" id="KW-1185">Reference proteome</keyword>
<evidence type="ECO:0000313" key="4">
    <source>
        <dbReference type="Proteomes" id="UP000224871"/>
    </source>
</evidence>
<dbReference type="RefSeq" id="WP_086954613.1">
    <property type="nucleotide sequence ID" value="NZ_CAWNQC010000157.1"/>
</dbReference>
<evidence type="ECO:0000313" key="1">
    <source>
        <dbReference type="EMBL" id="PHM35604.1"/>
    </source>
</evidence>
<evidence type="ECO:0000313" key="3">
    <source>
        <dbReference type="Proteomes" id="UP000196435"/>
    </source>
</evidence>
<dbReference type="AlphaFoldDB" id="A0A1N6MQQ9"/>
<dbReference type="Proteomes" id="UP000224871">
    <property type="component" value="Unassembled WGS sequence"/>
</dbReference>
<organism evidence="2 3">
    <name type="scientific">Xenorhabdus innexi</name>
    <dbReference type="NCBI Taxonomy" id="290109"/>
    <lineage>
        <taxon>Bacteria</taxon>
        <taxon>Pseudomonadati</taxon>
        <taxon>Pseudomonadota</taxon>
        <taxon>Gammaproteobacteria</taxon>
        <taxon>Enterobacterales</taxon>
        <taxon>Morganellaceae</taxon>
        <taxon>Xenorhabdus</taxon>
    </lineage>
</organism>
<dbReference type="Proteomes" id="UP000196435">
    <property type="component" value="Unassembled WGS sequence"/>
</dbReference>